<evidence type="ECO:0000313" key="6">
    <source>
        <dbReference type="EMBL" id="USR37657.1"/>
    </source>
</evidence>
<evidence type="ECO:0000256" key="5">
    <source>
        <dbReference type="ARBA" id="ARBA00023277"/>
    </source>
</evidence>
<name>A0ABY5A190_9GAMM</name>
<reference evidence="6" key="1">
    <citation type="submission" date="2022-06" db="EMBL/GenBank/DDBJ databases">
        <title>Complete genome of Pseudomonas hydrolytica DSWY01T.</title>
        <authorList>
            <person name="Jung J."/>
            <person name="Jeon C.O."/>
        </authorList>
    </citation>
    <scope>NUCLEOTIDE SEQUENCE</scope>
    <source>
        <strain evidence="6">DSWY01</strain>
    </source>
</reference>
<keyword evidence="3" id="KW-0378">Hydrolase</keyword>
<dbReference type="RefSeq" id="WP_065985175.1">
    <property type="nucleotide sequence ID" value="NZ_CP099397.1"/>
</dbReference>
<dbReference type="CDD" id="cd10807">
    <property type="entry name" value="YdjC_like_3"/>
    <property type="match status" value="1"/>
</dbReference>
<proteinExistence type="predicted"/>
<dbReference type="PANTHER" id="PTHR31609:SF1">
    <property type="entry name" value="CARBOHYDRATE DEACETYLASE"/>
    <property type="match status" value="1"/>
</dbReference>
<evidence type="ECO:0000256" key="2">
    <source>
        <dbReference type="ARBA" id="ARBA00022723"/>
    </source>
</evidence>
<keyword evidence="7" id="KW-1185">Reference proteome</keyword>
<dbReference type="Pfam" id="PF04794">
    <property type="entry name" value="YdjC"/>
    <property type="match status" value="1"/>
</dbReference>
<organism evidence="6 7">
    <name type="scientific">Ectopseudomonas hydrolytica</name>
    <dbReference type="NCBI Taxonomy" id="2493633"/>
    <lineage>
        <taxon>Bacteria</taxon>
        <taxon>Pseudomonadati</taxon>
        <taxon>Pseudomonadota</taxon>
        <taxon>Gammaproteobacteria</taxon>
        <taxon>Pseudomonadales</taxon>
        <taxon>Pseudomonadaceae</taxon>
        <taxon>Ectopseudomonas</taxon>
    </lineage>
</organism>
<keyword evidence="4" id="KW-0460">Magnesium</keyword>
<dbReference type="EMBL" id="CP099397">
    <property type="protein sequence ID" value="USR37657.1"/>
    <property type="molecule type" value="Genomic_DNA"/>
</dbReference>
<dbReference type="InterPro" id="IPR011330">
    <property type="entry name" value="Glyco_hydro/deAcase_b/a-brl"/>
</dbReference>
<keyword evidence="5" id="KW-0119">Carbohydrate metabolism</keyword>
<evidence type="ECO:0000313" key="7">
    <source>
        <dbReference type="Proteomes" id="UP001054897"/>
    </source>
</evidence>
<evidence type="ECO:0000256" key="1">
    <source>
        <dbReference type="ARBA" id="ARBA00001946"/>
    </source>
</evidence>
<dbReference type="Proteomes" id="UP001054897">
    <property type="component" value="Chromosome"/>
</dbReference>
<evidence type="ECO:0000256" key="3">
    <source>
        <dbReference type="ARBA" id="ARBA00022801"/>
    </source>
</evidence>
<keyword evidence="2" id="KW-0479">Metal-binding</keyword>
<dbReference type="InterPro" id="IPR006879">
    <property type="entry name" value="YdjC-like"/>
</dbReference>
<comment type="cofactor">
    <cofactor evidence="1">
        <name>Mg(2+)</name>
        <dbReference type="ChEBI" id="CHEBI:18420"/>
    </cofactor>
</comment>
<dbReference type="Gene3D" id="3.20.20.370">
    <property type="entry name" value="Glycoside hydrolase/deacetylase"/>
    <property type="match status" value="1"/>
</dbReference>
<accession>A0ABY5A190</accession>
<dbReference type="PANTHER" id="PTHR31609">
    <property type="entry name" value="YDJC DEACETYLASE FAMILY MEMBER"/>
    <property type="match status" value="1"/>
</dbReference>
<sequence>MKRITLCADDFALSMAGSQRILQLIDLGCLSATSVMVQSPYWPTLAAELAARSGQADVGLHFNLTHAFDDNARPLSHWLLFSQARRLPRGWLRDRLLEQIDLFTDHFQRLPDFIDGHQHVHAFPVIRELLFEVIARRWNQTAKPYLRAPDRLGHPGDARLKACVLKVACAGFYARARRHALTSPPWFAGLYTLAPHADFSRLMQQWLARAPTQALLMCHPGTADPGDAIGPARELEYRYLASQTFVEHCQENRVVIGRFDEIQAHVLAAPVATVGTNQYLANERHPLEKTHDRNPP</sequence>
<gene>
    <name evidence="6" type="ORF">L1F06_013220</name>
</gene>
<dbReference type="GeneID" id="300081949"/>
<dbReference type="SUPFAM" id="SSF88713">
    <property type="entry name" value="Glycoside hydrolase/deacetylase"/>
    <property type="match status" value="1"/>
</dbReference>
<evidence type="ECO:0000256" key="4">
    <source>
        <dbReference type="ARBA" id="ARBA00022842"/>
    </source>
</evidence>
<protein>
    <submittedName>
        <fullName evidence="6">ChbG/HpnK family deacetylase</fullName>
    </submittedName>
</protein>